<dbReference type="OrthoDB" id="8081243at2"/>
<gene>
    <name evidence="2" type="ORF">AUC69_10445</name>
</gene>
<dbReference type="RefSeq" id="WP_069441514.1">
    <property type="nucleotide sequence ID" value="NZ_LPWF01000023.1"/>
</dbReference>
<dbReference type="STRING" id="1774969.AUC69_10445"/>
<proteinExistence type="predicted"/>
<keyword evidence="3" id="KW-1185">Reference proteome</keyword>
<reference evidence="2 3" key="1">
    <citation type="journal article" date="2016" name="Environ. Microbiol.">
        <title>New Methyloceanibacter diversity from North Sea sediments includes methanotroph containing solely the soluble methane monooxygenase.</title>
        <authorList>
            <person name="Vekeman B."/>
            <person name="Kerckhof F.M."/>
            <person name="Cremers G."/>
            <person name="de Vos P."/>
            <person name="Vandamme P."/>
            <person name="Boon N."/>
            <person name="Op den Camp H.J."/>
            <person name="Heylen K."/>
        </authorList>
    </citation>
    <scope>NUCLEOTIDE SEQUENCE [LARGE SCALE GENOMIC DNA]</scope>
    <source>
        <strain evidence="2 3">R-67175</strain>
    </source>
</reference>
<protein>
    <submittedName>
        <fullName evidence="2">Uncharacterized protein</fullName>
    </submittedName>
</protein>
<comment type="caution">
    <text evidence="2">The sequence shown here is derived from an EMBL/GenBank/DDBJ whole genome shotgun (WGS) entry which is preliminary data.</text>
</comment>
<keyword evidence="1" id="KW-0732">Signal</keyword>
<sequence>MLKTALMTAAACATLALGTPLAANAAETALAGDALRGAVTGKTVYLKISGFELPIQYRAGGTMKGSMGTVAAAFSRGDGSSDHGKWWIADDQLCQKWSSWMEGRTYCYKLSQNGNAVRWVRNDGRSGTARLGG</sequence>
<name>A0A1E3VXP3_9HYPH</name>
<dbReference type="Proteomes" id="UP000094472">
    <property type="component" value="Unassembled WGS sequence"/>
</dbReference>
<dbReference type="AlphaFoldDB" id="A0A1E3VXP3"/>
<feature type="chain" id="PRO_5009138723" evidence="1">
    <location>
        <begin position="26"/>
        <end position="133"/>
    </location>
</feature>
<feature type="signal peptide" evidence="1">
    <location>
        <begin position="1"/>
        <end position="25"/>
    </location>
</feature>
<dbReference type="EMBL" id="LPWF01000023">
    <property type="protein sequence ID" value="ODR98292.1"/>
    <property type="molecule type" value="Genomic_DNA"/>
</dbReference>
<evidence type="ECO:0000256" key="1">
    <source>
        <dbReference type="SAM" id="SignalP"/>
    </source>
</evidence>
<organism evidence="2 3">
    <name type="scientific">Methyloceanibacter superfactus</name>
    <dbReference type="NCBI Taxonomy" id="1774969"/>
    <lineage>
        <taxon>Bacteria</taxon>
        <taxon>Pseudomonadati</taxon>
        <taxon>Pseudomonadota</taxon>
        <taxon>Alphaproteobacteria</taxon>
        <taxon>Hyphomicrobiales</taxon>
        <taxon>Hyphomicrobiaceae</taxon>
        <taxon>Methyloceanibacter</taxon>
    </lineage>
</organism>
<evidence type="ECO:0000313" key="3">
    <source>
        <dbReference type="Proteomes" id="UP000094472"/>
    </source>
</evidence>
<evidence type="ECO:0000313" key="2">
    <source>
        <dbReference type="EMBL" id="ODR98292.1"/>
    </source>
</evidence>
<accession>A0A1E3VXP3</accession>